<dbReference type="Proteomes" id="UP000182761">
    <property type="component" value="Unassembled WGS sequence"/>
</dbReference>
<accession>A0A0X3ANJ5</accession>
<proteinExistence type="predicted"/>
<gene>
    <name evidence="1" type="ORF">Ga0061079_10440</name>
</gene>
<dbReference type="EMBL" id="FCOR01000004">
    <property type="protein sequence ID" value="CVK15922.1"/>
    <property type="molecule type" value="Genomic_DNA"/>
</dbReference>
<reference evidence="1 2" key="1">
    <citation type="submission" date="2016-01" db="EMBL/GenBank/DDBJ databases">
        <authorList>
            <person name="McClelland M."/>
            <person name="Jain A."/>
            <person name="Saraogi P."/>
            <person name="Mendelson R."/>
            <person name="Westerman R."/>
            <person name="SanMiguel P."/>
            <person name="Csonka L."/>
        </authorList>
    </citation>
    <scope>NUCLEOTIDE SEQUENCE [LARGE SCALE GENOMIC DNA]</scope>
    <source>
        <strain evidence="1 2">R-53146</strain>
    </source>
</reference>
<evidence type="ECO:0000313" key="1">
    <source>
        <dbReference type="EMBL" id="CVK15922.1"/>
    </source>
</evidence>
<organism evidence="1 2">
    <name type="scientific">Apibacter mensalis</name>
    <dbReference type="NCBI Taxonomy" id="1586267"/>
    <lineage>
        <taxon>Bacteria</taxon>
        <taxon>Pseudomonadati</taxon>
        <taxon>Bacteroidota</taxon>
        <taxon>Flavobacteriia</taxon>
        <taxon>Flavobacteriales</taxon>
        <taxon>Weeksellaceae</taxon>
        <taxon>Apibacter</taxon>
    </lineage>
</organism>
<dbReference type="RefSeq" id="WP_156332306.1">
    <property type="nucleotide sequence ID" value="NZ_FCOR01000004.1"/>
</dbReference>
<evidence type="ECO:0000313" key="2">
    <source>
        <dbReference type="Proteomes" id="UP000182761"/>
    </source>
</evidence>
<dbReference type="AlphaFoldDB" id="A0A0X3ANJ5"/>
<dbReference type="OrthoDB" id="612868at2"/>
<sequence length="53" mass="5994">MYIGDWYGVYSAPTSGKTPGGRLEGGMFIFEKGKNQEKNNMKYCKMIVINKLV</sequence>
<keyword evidence="2" id="KW-1185">Reference proteome</keyword>
<name>A0A0X3ANJ5_9FLAO</name>
<dbReference type="STRING" id="1586267.GCA_001418685_00757"/>
<protein>
    <submittedName>
        <fullName evidence="1">Uncharacterized protein</fullName>
    </submittedName>
</protein>